<dbReference type="EMBL" id="SOCP01000002">
    <property type="protein sequence ID" value="TDV56483.1"/>
    <property type="molecule type" value="Genomic_DNA"/>
</dbReference>
<evidence type="ECO:0000259" key="3">
    <source>
        <dbReference type="Pfam" id="PF13305"/>
    </source>
</evidence>
<keyword evidence="2" id="KW-0804">Transcription</keyword>
<name>A0A4R7W1N3_9PSEU</name>
<dbReference type="Gene3D" id="1.10.357.10">
    <property type="entry name" value="Tetracycline Repressor, domain 2"/>
    <property type="match status" value="1"/>
</dbReference>
<reference evidence="4 5" key="1">
    <citation type="submission" date="2019-03" db="EMBL/GenBank/DDBJ databases">
        <title>Genomic Encyclopedia of Archaeal and Bacterial Type Strains, Phase II (KMG-II): from individual species to whole genera.</title>
        <authorList>
            <person name="Goeker M."/>
        </authorList>
    </citation>
    <scope>NUCLEOTIDE SEQUENCE [LARGE SCALE GENOMIC DNA]</scope>
    <source>
        <strain evidence="4 5">DSM 45499</strain>
    </source>
</reference>
<organism evidence="4 5">
    <name type="scientific">Actinophytocola oryzae</name>
    <dbReference type="NCBI Taxonomy" id="502181"/>
    <lineage>
        <taxon>Bacteria</taxon>
        <taxon>Bacillati</taxon>
        <taxon>Actinomycetota</taxon>
        <taxon>Actinomycetes</taxon>
        <taxon>Pseudonocardiales</taxon>
        <taxon>Pseudonocardiaceae</taxon>
    </lineage>
</organism>
<dbReference type="SUPFAM" id="SSF48498">
    <property type="entry name" value="Tetracyclin repressor-like, C-terminal domain"/>
    <property type="match status" value="1"/>
</dbReference>
<dbReference type="InterPro" id="IPR025996">
    <property type="entry name" value="MT1864/Rv1816-like_C"/>
</dbReference>
<dbReference type="Proteomes" id="UP000294927">
    <property type="component" value="Unassembled WGS sequence"/>
</dbReference>
<feature type="domain" description="HTH-type transcriptional regulator MT1864/Rv1816-like C-terminal" evidence="3">
    <location>
        <begin position="30"/>
        <end position="135"/>
    </location>
</feature>
<accession>A0A4R7W1N3</accession>
<proteinExistence type="predicted"/>
<dbReference type="Pfam" id="PF13305">
    <property type="entry name" value="TetR_C_33"/>
    <property type="match status" value="1"/>
</dbReference>
<protein>
    <submittedName>
        <fullName evidence="4">WHG domain-containing protein</fullName>
    </submittedName>
</protein>
<keyword evidence="1" id="KW-0805">Transcription regulation</keyword>
<sequence length="141" mass="15304">MLAVVRESFAELEDRLRAAVAAAGDPRERLFACANAYLRFAQEHPERYRSTFGGLWMPTLQDSSVTRDDVATLGDACTELITATLDDCATSGQATSTDTHADAVAPWLGLHGLAHQRAVTVAFPWPPDIADRVITALAHLR</sequence>
<evidence type="ECO:0000313" key="5">
    <source>
        <dbReference type="Proteomes" id="UP000294927"/>
    </source>
</evidence>
<evidence type="ECO:0000313" key="4">
    <source>
        <dbReference type="EMBL" id="TDV56483.1"/>
    </source>
</evidence>
<dbReference type="InterPro" id="IPR036271">
    <property type="entry name" value="Tet_transcr_reg_TetR-rel_C_sf"/>
</dbReference>
<evidence type="ECO:0000256" key="2">
    <source>
        <dbReference type="ARBA" id="ARBA00023163"/>
    </source>
</evidence>
<evidence type="ECO:0000256" key="1">
    <source>
        <dbReference type="ARBA" id="ARBA00023015"/>
    </source>
</evidence>
<dbReference type="AlphaFoldDB" id="A0A4R7W1N3"/>
<dbReference type="RefSeq" id="WP_208297415.1">
    <property type="nucleotide sequence ID" value="NZ_SOCP01000002.1"/>
</dbReference>
<comment type="caution">
    <text evidence="4">The sequence shown here is derived from an EMBL/GenBank/DDBJ whole genome shotgun (WGS) entry which is preliminary data.</text>
</comment>
<gene>
    <name evidence="4" type="ORF">CLV71_102550</name>
</gene>
<keyword evidence="5" id="KW-1185">Reference proteome</keyword>